<feature type="chain" id="PRO_5012183964" description="DUF2946 domain-containing protein" evidence="2">
    <location>
        <begin position="26"/>
        <end position="122"/>
    </location>
</feature>
<organism evidence="3 4">
    <name type="scientific">Muricoccus roseus</name>
    <dbReference type="NCBI Taxonomy" id="198092"/>
    <lineage>
        <taxon>Bacteria</taxon>
        <taxon>Pseudomonadati</taxon>
        <taxon>Pseudomonadota</taxon>
        <taxon>Alphaproteobacteria</taxon>
        <taxon>Acetobacterales</taxon>
        <taxon>Roseomonadaceae</taxon>
        <taxon>Muricoccus</taxon>
    </lineage>
</organism>
<dbReference type="AlphaFoldDB" id="A0A1M6R9B8"/>
<name>A0A1M6R9B8_9PROT</name>
<dbReference type="InterPro" id="IPR021333">
    <property type="entry name" value="DUF2946"/>
</dbReference>
<keyword evidence="4" id="KW-1185">Reference proteome</keyword>
<proteinExistence type="predicted"/>
<evidence type="ECO:0008006" key="5">
    <source>
        <dbReference type="Google" id="ProtNLM"/>
    </source>
</evidence>
<dbReference type="Proteomes" id="UP000184387">
    <property type="component" value="Unassembled WGS sequence"/>
</dbReference>
<feature type="signal peptide" evidence="2">
    <location>
        <begin position="1"/>
        <end position="25"/>
    </location>
</feature>
<dbReference type="EMBL" id="FQZF01000041">
    <property type="protein sequence ID" value="SHK29016.1"/>
    <property type="molecule type" value="Genomic_DNA"/>
</dbReference>
<dbReference type="Pfam" id="PF11162">
    <property type="entry name" value="DUF2946"/>
    <property type="match status" value="1"/>
</dbReference>
<dbReference type="OrthoDB" id="7285193at2"/>
<dbReference type="STRING" id="198092.SAMN02745194_04625"/>
<sequence length="122" mass="12544">MRRLRPGPLRLLALLLLLQWGTATAPHARALQTLGTALRVELCSPHGARSLLVDEDGQPIQRDAGPDCCALCLAPAAAPPPAPAVPPVPVGYAAPVAAPDRPGLPPLPPRAPPQLPRAPPAA</sequence>
<gene>
    <name evidence="3" type="ORF">SAMN02745194_04625</name>
</gene>
<accession>A0A1M6R9B8</accession>
<evidence type="ECO:0000313" key="4">
    <source>
        <dbReference type="Proteomes" id="UP000184387"/>
    </source>
</evidence>
<evidence type="ECO:0000256" key="2">
    <source>
        <dbReference type="SAM" id="SignalP"/>
    </source>
</evidence>
<evidence type="ECO:0000313" key="3">
    <source>
        <dbReference type="EMBL" id="SHK29016.1"/>
    </source>
</evidence>
<feature type="region of interest" description="Disordered" evidence="1">
    <location>
        <begin position="84"/>
        <end position="122"/>
    </location>
</feature>
<evidence type="ECO:0000256" key="1">
    <source>
        <dbReference type="SAM" id="MobiDB-lite"/>
    </source>
</evidence>
<dbReference type="RefSeq" id="WP_073139502.1">
    <property type="nucleotide sequence ID" value="NZ_FQZF01000041.1"/>
</dbReference>
<reference evidence="3 4" key="1">
    <citation type="submission" date="2016-11" db="EMBL/GenBank/DDBJ databases">
        <authorList>
            <person name="Jaros S."/>
            <person name="Januszkiewicz K."/>
            <person name="Wedrychowicz H."/>
        </authorList>
    </citation>
    <scope>NUCLEOTIDE SEQUENCE [LARGE SCALE GENOMIC DNA]</scope>
    <source>
        <strain evidence="3 4">DSM 14916</strain>
    </source>
</reference>
<feature type="compositionally biased region" description="Pro residues" evidence="1">
    <location>
        <begin position="102"/>
        <end position="122"/>
    </location>
</feature>
<feature type="compositionally biased region" description="Low complexity" evidence="1">
    <location>
        <begin position="90"/>
        <end position="101"/>
    </location>
</feature>
<protein>
    <recommendedName>
        <fullName evidence="5">DUF2946 domain-containing protein</fullName>
    </recommendedName>
</protein>
<keyword evidence="2" id="KW-0732">Signal</keyword>